<keyword evidence="7" id="KW-0238">DNA-binding</keyword>
<dbReference type="SUPFAM" id="SSF53098">
    <property type="entry name" value="Ribonuclease H-like"/>
    <property type="match status" value="1"/>
</dbReference>
<keyword evidence="6" id="KW-0239">DNA-directed DNA polymerase</keyword>
<comment type="caution">
    <text evidence="11">The sequence shown here is derived from an EMBL/GenBank/DDBJ whole genome shotgun (WGS) entry which is preliminary data.</text>
</comment>
<feature type="region of interest" description="Disordered" evidence="9">
    <location>
        <begin position="1275"/>
        <end position="1299"/>
    </location>
</feature>
<dbReference type="InterPro" id="IPR004868">
    <property type="entry name" value="DNA-dir_DNA_pol_B_mt/vir"/>
</dbReference>
<dbReference type="Pfam" id="PF03175">
    <property type="entry name" value="DNA_pol_B_2"/>
    <property type="match status" value="1"/>
</dbReference>
<keyword evidence="5" id="KW-0235">DNA replication</keyword>
<dbReference type="SUPFAM" id="SSF56672">
    <property type="entry name" value="DNA/RNA polymerases"/>
    <property type="match status" value="1"/>
</dbReference>
<feature type="domain" description="DNA-directed DNA polymerase family B mitochondria/virus" evidence="10">
    <location>
        <begin position="657"/>
        <end position="1021"/>
    </location>
</feature>
<feature type="region of interest" description="Disordered" evidence="9">
    <location>
        <begin position="171"/>
        <end position="200"/>
    </location>
</feature>
<evidence type="ECO:0000256" key="6">
    <source>
        <dbReference type="ARBA" id="ARBA00022932"/>
    </source>
</evidence>
<dbReference type="EMBL" id="ASPP01013222">
    <property type="protein sequence ID" value="ETO19856.1"/>
    <property type="molecule type" value="Genomic_DNA"/>
</dbReference>
<feature type="compositionally biased region" description="Basic and acidic residues" evidence="9">
    <location>
        <begin position="1275"/>
        <end position="1287"/>
    </location>
</feature>
<evidence type="ECO:0000259" key="10">
    <source>
        <dbReference type="Pfam" id="PF03175"/>
    </source>
</evidence>
<sequence length="1299" mass="151074">MSSQTPLESATNLLLNRTSAEISDLNVHFSYQFVKVGDVMFGHEFDDYFEIENIVRITSSFGSYRRDKSPPINKSDDVHKYFLKALEYIPDEHIINSFMVVVNVELQSYFSVDQVDSMTNVLSFFFKDVKTKDKESFRHSIFSKNFNENVRSVTSSSFHSINSFQVISIKQKPEAKKRRGRPKSKKTKASVHKTRSSSPMFEGGCRLKNDKTQVFRYLNGKVKVIFPKQKKDDNNCALYSFCRALSHEFNNVSRDKRKTLTRGRIFNAMKLRALLEIPENDLIKFSHLQRITEIALEKYEIDVGIKVYIVADQKLQLQFQTTSSAPETPEKKWVSLLHTFPVENHYGAILSITEKEKKVKCKHCRINIFESEEHECDPEIVTRVQSYFRRSRRPITAPSYVKDYGKICEKEVLPSKDWPLKRSNYSHKWQDFGVIDVETFMDKTPGDADWKEGTIMFHRPYAVGFLFRNVFRCFKGPNCVDEFLKEFGEQEITVCGFNNGRYDNYFFLRNYLRNRKNKSVQFIIDTARVMCLRVGKLKFVDLAGFIPSSLDSACKSFGVPQTIAKGKFSHQLITSFEDVDCYENVVEVDDNVMMNVMKFARSKRTYEEWEKMNKIEILAMCIQEFKEFKSFRWGVHDNAEKLSEMHRSLMDFNQDAHEVFPNPWKKYLENDCRCTFWLACKLQDTFAEVLKNNGKVPWIFDSPTISSFAYLIWRYSLRESRLAAHAIEIPNCELKYNFIRAAMYGGAVTNFFRNYQSVDSHLPFDQIKDSLVYLDVNSLYPSAQMGGFNLLHAGEDEEREFIPLYPVGPSFWSDNAEADYCNDVMGFYFVEVFPPDDLLIPIIPQRKKEFQMGYVKENDLRTWTSSGLIRSLLPFKGIYSSVLLKLGEKFGYKYKFQSEALVYKECIAGLFDCARKIHKMKNAEDEKKDRGEPFNPAMRLTTKLVLNAGYGQQCMKTRKDKKVVISSIMEMMNYLEKGNIVKFSLFTSGEKIKKIIALFQDSKFDNTRPTQNGVLILDYSKCIYFSHLYRICGRKREDGTLKLFHEYVMAYGDTDSAIIHADYAVGMEGKGLGQMVNEKPDCKIICFRSNGPKSYLLTTINAKGEVKYEGFRFKGIPRSCWVRKDSKNDHRFDPTKDKVFDEKTVVSFSNNFKRNLNIKGGNQFLTFTSVESTRTIDPTQFKSMRYDEDYKVWFPFGYNMNKVDSEAIRKHGPSHHANLDFEDVRDLVRLFTPEPIEIASSLPGSLEHDKMDNGDDDLILEDLEKQFPHLKAKRERKEFNEAEEKAHVTLGDELPERFK</sequence>
<accession>X6N1D4</accession>
<proteinExistence type="inferred from homology"/>
<feature type="compositionally biased region" description="Basic residues" evidence="9">
    <location>
        <begin position="175"/>
        <end position="195"/>
    </location>
</feature>
<dbReference type="InterPro" id="IPR012337">
    <property type="entry name" value="RNaseH-like_sf"/>
</dbReference>
<comment type="similarity">
    <text evidence="1">Belongs to the DNA polymerase type-B family.</text>
</comment>
<evidence type="ECO:0000256" key="8">
    <source>
        <dbReference type="ARBA" id="ARBA00049244"/>
    </source>
</evidence>
<comment type="catalytic activity">
    <reaction evidence="8">
        <text>DNA(n) + a 2'-deoxyribonucleoside 5'-triphosphate = DNA(n+1) + diphosphate</text>
        <dbReference type="Rhea" id="RHEA:22508"/>
        <dbReference type="Rhea" id="RHEA-COMP:17339"/>
        <dbReference type="Rhea" id="RHEA-COMP:17340"/>
        <dbReference type="ChEBI" id="CHEBI:33019"/>
        <dbReference type="ChEBI" id="CHEBI:61560"/>
        <dbReference type="ChEBI" id="CHEBI:173112"/>
        <dbReference type="EC" id="2.7.7.7"/>
    </reaction>
</comment>
<dbReference type="InterPro" id="IPR043502">
    <property type="entry name" value="DNA/RNA_pol_sf"/>
</dbReference>
<dbReference type="OrthoDB" id="427924at2759"/>
<evidence type="ECO:0000256" key="2">
    <source>
        <dbReference type="ARBA" id="ARBA00012417"/>
    </source>
</evidence>
<evidence type="ECO:0000256" key="7">
    <source>
        <dbReference type="ARBA" id="ARBA00023125"/>
    </source>
</evidence>
<evidence type="ECO:0000256" key="3">
    <source>
        <dbReference type="ARBA" id="ARBA00022679"/>
    </source>
</evidence>
<evidence type="ECO:0000256" key="9">
    <source>
        <dbReference type="SAM" id="MobiDB-lite"/>
    </source>
</evidence>
<keyword evidence="3" id="KW-0808">Transferase</keyword>
<evidence type="ECO:0000256" key="5">
    <source>
        <dbReference type="ARBA" id="ARBA00022705"/>
    </source>
</evidence>
<dbReference type="GO" id="GO:0003677">
    <property type="term" value="F:DNA binding"/>
    <property type="evidence" value="ECO:0007669"/>
    <property type="project" value="UniProtKB-KW"/>
</dbReference>
<keyword evidence="4" id="KW-0548">Nucleotidyltransferase</keyword>
<dbReference type="Proteomes" id="UP000023152">
    <property type="component" value="Unassembled WGS sequence"/>
</dbReference>
<name>X6N1D4_RETFI</name>
<dbReference type="GO" id="GO:0003887">
    <property type="term" value="F:DNA-directed DNA polymerase activity"/>
    <property type="evidence" value="ECO:0007669"/>
    <property type="project" value="UniProtKB-KW"/>
</dbReference>
<evidence type="ECO:0000313" key="11">
    <source>
        <dbReference type="EMBL" id="ETO19856.1"/>
    </source>
</evidence>
<gene>
    <name evidence="11" type="ORF">RFI_17364</name>
</gene>
<dbReference type="GO" id="GO:0006260">
    <property type="term" value="P:DNA replication"/>
    <property type="evidence" value="ECO:0007669"/>
    <property type="project" value="UniProtKB-KW"/>
</dbReference>
<dbReference type="GO" id="GO:0000166">
    <property type="term" value="F:nucleotide binding"/>
    <property type="evidence" value="ECO:0007669"/>
    <property type="project" value="InterPro"/>
</dbReference>
<keyword evidence="12" id="KW-1185">Reference proteome</keyword>
<evidence type="ECO:0000256" key="1">
    <source>
        <dbReference type="ARBA" id="ARBA00005755"/>
    </source>
</evidence>
<evidence type="ECO:0000313" key="12">
    <source>
        <dbReference type="Proteomes" id="UP000023152"/>
    </source>
</evidence>
<protein>
    <recommendedName>
        <fullName evidence="2">DNA-directed DNA polymerase</fullName>
        <ecNumber evidence="2">2.7.7.7</ecNumber>
    </recommendedName>
</protein>
<dbReference type="EC" id="2.7.7.7" evidence="2"/>
<organism evidence="11 12">
    <name type="scientific">Reticulomyxa filosa</name>
    <dbReference type="NCBI Taxonomy" id="46433"/>
    <lineage>
        <taxon>Eukaryota</taxon>
        <taxon>Sar</taxon>
        <taxon>Rhizaria</taxon>
        <taxon>Retaria</taxon>
        <taxon>Foraminifera</taxon>
        <taxon>Monothalamids</taxon>
        <taxon>Reticulomyxidae</taxon>
        <taxon>Reticulomyxa</taxon>
    </lineage>
</organism>
<evidence type="ECO:0000256" key="4">
    <source>
        <dbReference type="ARBA" id="ARBA00022695"/>
    </source>
</evidence>
<reference evidence="11 12" key="1">
    <citation type="journal article" date="2013" name="Curr. Biol.">
        <title>The Genome of the Foraminiferan Reticulomyxa filosa.</title>
        <authorList>
            <person name="Glockner G."/>
            <person name="Hulsmann N."/>
            <person name="Schleicher M."/>
            <person name="Noegel A.A."/>
            <person name="Eichinger L."/>
            <person name="Gallinger C."/>
            <person name="Pawlowski J."/>
            <person name="Sierra R."/>
            <person name="Euteneuer U."/>
            <person name="Pillet L."/>
            <person name="Moustafa A."/>
            <person name="Platzer M."/>
            <person name="Groth M."/>
            <person name="Szafranski K."/>
            <person name="Schliwa M."/>
        </authorList>
    </citation>
    <scope>NUCLEOTIDE SEQUENCE [LARGE SCALE GENOMIC DNA]</scope>
</reference>